<accession>A4CDQ4</accession>
<dbReference type="InterPro" id="IPR003594">
    <property type="entry name" value="HATPase_dom"/>
</dbReference>
<keyword evidence="8" id="KW-0472">Membrane</keyword>
<gene>
    <name evidence="11" type="ORF">PTD2_05480</name>
</gene>
<comment type="caution">
    <text evidence="11">The sequence shown here is derived from an EMBL/GenBank/DDBJ whole genome shotgun (WGS) entry which is preliminary data.</text>
</comment>
<feature type="domain" description="Histidine kinase" evidence="9">
    <location>
        <begin position="220"/>
        <end position="447"/>
    </location>
</feature>
<dbReference type="SUPFAM" id="SSF55785">
    <property type="entry name" value="PYP-like sensor domain (PAS domain)"/>
    <property type="match status" value="1"/>
</dbReference>
<dbReference type="PROSITE" id="PS50112">
    <property type="entry name" value="PAS"/>
    <property type="match status" value="1"/>
</dbReference>
<dbReference type="InterPro" id="IPR004358">
    <property type="entry name" value="Sig_transdc_His_kin-like_C"/>
</dbReference>
<feature type="transmembrane region" description="Helical" evidence="8">
    <location>
        <begin position="39"/>
        <end position="56"/>
    </location>
</feature>
<dbReference type="InterPro" id="IPR035965">
    <property type="entry name" value="PAS-like_dom_sf"/>
</dbReference>
<evidence type="ECO:0000256" key="2">
    <source>
        <dbReference type="ARBA" id="ARBA00012438"/>
    </source>
</evidence>
<protein>
    <recommendedName>
        <fullName evidence="2">histidine kinase</fullName>
        <ecNumber evidence="2">2.7.13.3</ecNumber>
    </recommendedName>
</protein>
<dbReference type="HOGENOM" id="CLU_000445_114_4_6"/>
<dbReference type="EC" id="2.7.13.3" evidence="2"/>
<dbReference type="Proteomes" id="UP000006201">
    <property type="component" value="Unassembled WGS sequence"/>
</dbReference>
<feature type="domain" description="PAS" evidence="10">
    <location>
        <begin position="106"/>
        <end position="158"/>
    </location>
</feature>
<keyword evidence="7" id="KW-0902">Two-component regulatory system</keyword>
<dbReference type="GO" id="GO:0000160">
    <property type="term" value="P:phosphorelay signal transduction system"/>
    <property type="evidence" value="ECO:0007669"/>
    <property type="project" value="UniProtKB-KW"/>
</dbReference>
<keyword evidence="5 11" id="KW-0418">Kinase</keyword>
<dbReference type="InterPro" id="IPR005467">
    <property type="entry name" value="His_kinase_dom"/>
</dbReference>
<dbReference type="InterPro" id="IPR000014">
    <property type="entry name" value="PAS"/>
</dbReference>
<evidence type="ECO:0000313" key="12">
    <source>
        <dbReference type="Proteomes" id="UP000006201"/>
    </source>
</evidence>
<dbReference type="Gene3D" id="3.30.565.10">
    <property type="entry name" value="Histidine kinase-like ATPase, C-terminal domain"/>
    <property type="match status" value="1"/>
</dbReference>
<evidence type="ECO:0000256" key="5">
    <source>
        <dbReference type="ARBA" id="ARBA00022777"/>
    </source>
</evidence>
<comment type="catalytic activity">
    <reaction evidence="1">
        <text>ATP + protein L-histidine = ADP + protein N-phospho-L-histidine.</text>
        <dbReference type="EC" id="2.7.13.3"/>
    </reaction>
</comment>
<sequence length="447" mass="48982">MGFNMRAYLPLGGVIAALLILSGASTTLALQQGFSATLLLLILIILLLVAHLFSLFKRQQKQAEMVIRALANGDSTLGLGQHHPMRQQFDEVKSHMQSARFNAEQQAQFLQALLIHVDLAVLVCDNEGAVIESNPAVSKLLGKSVKQLTDLGAIGELILTTERNLRTTCSWQHGEQQDTLSVQLSIATIQGKTRRVVSLQSIHDQLQHKEQQAYKRLTKVLTHEIANSITPLSSLANTCTALLPNELCFSDVEDKQDLQLALNTLASRTQHLGEFITRFRQISSLPKANLTPVQLGDLLERIITLFQQQAQAQHTTLALEIQSPQLVLLDSSQIEQVLINLVKNALEVLAQQYKNHNTHCAAEPAKPASITLTLGQNSAQQVYIDVADTGPGIAEHVVDMIFVPFFTTKQQGSGIGLSLSRQIMLNHGGDLVYLAKAQGACFRCVFG</sequence>
<keyword evidence="6" id="KW-0067">ATP-binding</keyword>
<evidence type="ECO:0000256" key="3">
    <source>
        <dbReference type="ARBA" id="ARBA00022679"/>
    </source>
</evidence>
<organism evidence="11 12">
    <name type="scientific">Pseudoalteromonas tunicata D2</name>
    <dbReference type="NCBI Taxonomy" id="87626"/>
    <lineage>
        <taxon>Bacteria</taxon>
        <taxon>Pseudomonadati</taxon>
        <taxon>Pseudomonadota</taxon>
        <taxon>Gammaproteobacteria</taxon>
        <taxon>Alteromonadales</taxon>
        <taxon>Pseudoalteromonadaceae</taxon>
        <taxon>Pseudoalteromonas</taxon>
    </lineage>
</organism>
<dbReference type="GO" id="GO:0004673">
    <property type="term" value="F:protein histidine kinase activity"/>
    <property type="evidence" value="ECO:0007669"/>
    <property type="project" value="UniProtKB-EC"/>
</dbReference>
<dbReference type="PANTHER" id="PTHR43065">
    <property type="entry name" value="SENSOR HISTIDINE KINASE"/>
    <property type="match status" value="1"/>
</dbReference>
<evidence type="ECO:0000256" key="7">
    <source>
        <dbReference type="ARBA" id="ARBA00023012"/>
    </source>
</evidence>
<keyword evidence="3" id="KW-0808">Transferase</keyword>
<dbReference type="Pfam" id="PF02518">
    <property type="entry name" value="HATPase_c"/>
    <property type="match status" value="1"/>
</dbReference>
<dbReference type="SMART" id="SM00091">
    <property type="entry name" value="PAS"/>
    <property type="match status" value="1"/>
</dbReference>
<keyword evidence="12" id="KW-1185">Reference proteome</keyword>
<evidence type="ECO:0000256" key="6">
    <source>
        <dbReference type="ARBA" id="ARBA00022840"/>
    </source>
</evidence>
<evidence type="ECO:0000256" key="4">
    <source>
        <dbReference type="ARBA" id="ARBA00022741"/>
    </source>
</evidence>
<dbReference type="AlphaFoldDB" id="A4CDQ4"/>
<dbReference type="SUPFAM" id="SSF55874">
    <property type="entry name" value="ATPase domain of HSP90 chaperone/DNA topoisomerase II/histidine kinase"/>
    <property type="match status" value="1"/>
</dbReference>
<dbReference type="InterPro" id="IPR036890">
    <property type="entry name" value="HATPase_C_sf"/>
</dbReference>
<dbReference type="PROSITE" id="PS50109">
    <property type="entry name" value="HIS_KIN"/>
    <property type="match status" value="1"/>
</dbReference>
<dbReference type="STRING" id="87626.PTD2_05480"/>
<dbReference type="Gene3D" id="3.30.450.20">
    <property type="entry name" value="PAS domain"/>
    <property type="match status" value="1"/>
</dbReference>
<keyword evidence="4" id="KW-0547">Nucleotide-binding</keyword>
<evidence type="ECO:0000259" key="10">
    <source>
        <dbReference type="PROSITE" id="PS50112"/>
    </source>
</evidence>
<dbReference type="PRINTS" id="PR00344">
    <property type="entry name" value="BCTRLSENSOR"/>
</dbReference>
<keyword evidence="8" id="KW-0812">Transmembrane</keyword>
<evidence type="ECO:0000256" key="1">
    <source>
        <dbReference type="ARBA" id="ARBA00000085"/>
    </source>
</evidence>
<dbReference type="eggNOG" id="COG5000">
    <property type="taxonomic scope" value="Bacteria"/>
</dbReference>
<dbReference type="GO" id="GO:0005524">
    <property type="term" value="F:ATP binding"/>
    <property type="evidence" value="ECO:0007669"/>
    <property type="project" value="UniProtKB-KW"/>
</dbReference>
<name>A4CDQ4_9GAMM</name>
<keyword evidence="8" id="KW-1133">Transmembrane helix</keyword>
<proteinExistence type="predicted"/>
<dbReference type="PANTHER" id="PTHR43065:SF46">
    <property type="entry name" value="C4-DICARBOXYLATE TRANSPORT SENSOR PROTEIN DCTB"/>
    <property type="match status" value="1"/>
</dbReference>
<dbReference type="SMART" id="SM00387">
    <property type="entry name" value="HATPase_c"/>
    <property type="match status" value="1"/>
</dbReference>
<reference evidence="11 12" key="1">
    <citation type="submission" date="2006-02" db="EMBL/GenBank/DDBJ databases">
        <authorList>
            <person name="Moran M.A."/>
            <person name="Kjelleberg S."/>
            <person name="Egan S."/>
            <person name="Saunders N."/>
            <person name="Thomas T."/>
            <person name="Ferriera S."/>
            <person name="Johnson J."/>
            <person name="Kravitz S."/>
            <person name="Halpern A."/>
            <person name="Remington K."/>
            <person name="Beeson K."/>
            <person name="Tran B."/>
            <person name="Rogers Y.-H."/>
            <person name="Friedman R."/>
            <person name="Venter J.C."/>
        </authorList>
    </citation>
    <scope>NUCLEOTIDE SEQUENCE [LARGE SCALE GENOMIC DNA]</scope>
    <source>
        <strain evidence="11 12">D2</strain>
    </source>
</reference>
<evidence type="ECO:0000259" key="9">
    <source>
        <dbReference type="PROSITE" id="PS50109"/>
    </source>
</evidence>
<evidence type="ECO:0000313" key="11">
    <source>
        <dbReference type="EMBL" id="EAR27096.1"/>
    </source>
</evidence>
<evidence type="ECO:0000256" key="8">
    <source>
        <dbReference type="SAM" id="Phobius"/>
    </source>
</evidence>
<dbReference type="EMBL" id="AAOH01000007">
    <property type="protein sequence ID" value="EAR27096.1"/>
    <property type="molecule type" value="Genomic_DNA"/>
</dbReference>